<dbReference type="GO" id="GO:0016747">
    <property type="term" value="F:acyltransferase activity, transferring groups other than amino-acyl groups"/>
    <property type="evidence" value="ECO:0007669"/>
    <property type="project" value="InterPro"/>
</dbReference>
<keyword evidence="3" id="KW-1185">Reference proteome</keyword>
<dbReference type="Gene3D" id="3.40.630.30">
    <property type="match status" value="1"/>
</dbReference>
<gene>
    <name evidence="2" type="ORF">JQS43_24785</name>
</gene>
<dbReference type="KEGG" id="nhy:JQS43_24785"/>
<reference evidence="2" key="1">
    <citation type="submission" date="2021-02" db="EMBL/GenBank/DDBJ databases">
        <title>Natrosporangium hydrolyticum gen. nov., sp. nov, a haloalkaliphilic actinobacterium from a soda solonchak soil.</title>
        <authorList>
            <person name="Sorokin D.Y."/>
            <person name="Khijniak T.V."/>
            <person name="Zakharycheva A.P."/>
            <person name="Boueva O.V."/>
            <person name="Ariskina E.V."/>
            <person name="Hahnke R.L."/>
            <person name="Bunk B."/>
            <person name="Sproer C."/>
            <person name="Schumann P."/>
            <person name="Evtushenko L.I."/>
            <person name="Kublanov I.V."/>
        </authorList>
    </citation>
    <scope>NUCLEOTIDE SEQUENCE</scope>
    <source>
        <strain evidence="2">DSM 106523</strain>
    </source>
</reference>
<dbReference type="InterPro" id="IPR000182">
    <property type="entry name" value="GNAT_dom"/>
</dbReference>
<organism evidence="2 3">
    <name type="scientific">Natronosporangium hydrolyticum</name>
    <dbReference type="NCBI Taxonomy" id="2811111"/>
    <lineage>
        <taxon>Bacteria</taxon>
        <taxon>Bacillati</taxon>
        <taxon>Actinomycetota</taxon>
        <taxon>Actinomycetes</taxon>
        <taxon>Micromonosporales</taxon>
        <taxon>Micromonosporaceae</taxon>
        <taxon>Natronosporangium</taxon>
    </lineage>
</organism>
<dbReference type="PROSITE" id="PS51186">
    <property type="entry name" value="GNAT"/>
    <property type="match status" value="1"/>
</dbReference>
<proteinExistence type="predicted"/>
<name>A0A895YKL5_9ACTN</name>
<dbReference type="Proteomes" id="UP000662857">
    <property type="component" value="Chromosome"/>
</dbReference>
<dbReference type="PANTHER" id="PTHR39173:SF1">
    <property type="entry name" value="ACETYLTRANSFERASE"/>
    <property type="match status" value="1"/>
</dbReference>
<accession>A0A895YKL5</accession>
<evidence type="ECO:0000259" key="1">
    <source>
        <dbReference type="PROSITE" id="PS51186"/>
    </source>
</evidence>
<evidence type="ECO:0000313" key="2">
    <source>
        <dbReference type="EMBL" id="QSB14640.1"/>
    </source>
</evidence>
<feature type="domain" description="N-acetyltransferase" evidence="1">
    <location>
        <begin position="38"/>
        <end position="181"/>
    </location>
</feature>
<dbReference type="Pfam" id="PF13302">
    <property type="entry name" value="Acetyltransf_3"/>
    <property type="match status" value="1"/>
</dbReference>
<dbReference type="PANTHER" id="PTHR39173">
    <property type="entry name" value="ACETYLTRANSFERASE"/>
    <property type="match status" value="1"/>
</dbReference>
<sequence>MPHLSAPTTDARASFLTAMAEFIAEGRGEPGDDSLVGAELRRFRADWATAAGFAGYVAGLRAEADPDIPRPPGRVPATTLWWLAGEVYLGRLAIRHQLTEQLREVGGHIGYDVRPSARRRGHATAMLAAALPVAASLGIDPVLITCDHDNLASRTVIERNGGVLEDQRGNKLRYWLSTNSG</sequence>
<dbReference type="SUPFAM" id="SSF55729">
    <property type="entry name" value="Acyl-CoA N-acyltransferases (Nat)"/>
    <property type="match status" value="1"/>
</dbReference>
<protein>
    <submittedName>
        <fullName evidence="2">GNAT family N-acetyltransferase</fullName>
    </submittedName>
</protein>
<dbReference type="RefSeq" id="WP_239676789.1">
    <property type="nucleotide sequence ID" value="NZ_CP070499.1"/>
</dbReference>
<dbReference type="AlphaFoldDB" id="A0A895YKL5"/>
<dbReference type="InterPro" id="IPR016181">
    <property type="entry name" value="Acyl_CoA_acyltransferase"/>
</dbReference>
<dbReference type="EMBL" id="CP070499">
    <property type="protein sequence ID" value="QSB14640.1"/>
    <property type="molecule type" value="Genomic_DNA"/>
</dbReference>
<evidence type="ECO:0000313" key="3">
    <source>
        <dbReference type="Proteomes" id="UP000662857"/>
    </source>
</evidence>